<protein>
    <recommendedName>
        <fullName evidence="7">Chalcone-flavonone isomerase family protein</fullName>
    </recommendedName>
</protein>
<dbReference type="InterPro" id="IPR044164">
    <property type="entry name" value="CFI"/>
</dbReference>
<evidence type="ECO:0000313" key="9">
    <source>
        <dbReference type="EMBL" id="GEU93095.1"/>
    </source>
</evidence>
<dbReference type="InterPro" id="IPR016087">
    <property type="entry name" value="Chalcone_isomerase"/>
</dbReference>
<dbReference type="GO" id="GO:0009813">
    <property type="term" value="P:flavonoid biosynthetic process"/>
    <property type="evidence" value="ECO:0007669"/>
    <property type="project" value="UniProtKB-UniPathway"/>
</dbReference>
<accession>A0A6L2P7M0</accession>
<dbReference type="Gene3D" id="3.50.70.10">
    <property type="match status" value="1"/>
</dbReference>
<dbReference type="InterPro" id="IPR016089">
    <property type="entry name" value="Chalcone_isomerase_bundle_sf"/>
</dbReference>
<name>A0A6L2P7M0_TANCI</name>
<reference evidence="9" key="1">
    <citation type="journal article" date="2019" name="Sci. Rep.">
        <title>Draft genome of Tanacetum cinerariifolium, the natural source of mosquito coil.</title>
        <authorList>
            <person name="Yamashiro T."/>
            <person name="Shiraishi A."/>
            <person name="Satake H."/>
            <person name="Nakayama K."/>
        </authorList>
    </citation>
    <scope>NUCLEOTIDE SEQUENCE</scope>
</reference>
<evidence type="ECO:0000256" key="3">
    <source>
        <dbReference type="ARBA" id="ARBA00023235"/>
    </source>
</evidence>
<evidence type="ECO:0000256" key="4">
    <source>
        <dbReference type="ARBA" id="ARBA00023241"/>
    </source>
</evidence>
<comment type="caution">
    <text evidence="9">The sequence shown here is derived from an EMBL/GenBank/DDBJ whole genome shotgun (WGS) entry which is preliminary data.</text>
</comment>
<sequence>MILPLTGKQYSEKVSEMCVGVWKAHGTYTDADGATIDKFLEVFKDENFLPGASILFTTSPDGSLTISFSKDGIIPEGANIVLENEKLAQAVIESVIGKHGVSPATKQSLALRLSDLMNHFDEKATADVEPNLSKNGCSHRKLMNIGYESFTESGCSILPKWLNEADYAIDRTIRRIKNFPVDGLDHQSVEGASQCKSVDHVDKKSFVMDDHNFKVKDNKESSHSNSFLSTQKIVGVLDLMDVDQQHSLVNNVLGHVHIDSVVKDGDETDVKTVAVLFQHEKKLSKACLSPYDVPPTSRFGLSVWHFSTVSPGLQDQQPTMSFTWNQFNFSGLYEPTYINLGGSSQEPKTTMTRTWNLNNVGESSLQIHSSTLFTWDPINLADP</sequence>
<evidence type="ECO:0000256" key="6">
    <source>
        <dbReference type="ARBA" id="ARBA00034056"/>
    </source>
</evidence>
<evidence type="ECO:0000256" key="1">
    <source>
        <dbReference type="ARBA" id="ARBA00004966"/>
    </source>
</evidence>
<dbReference type="Pfam" id="PF02431">
    <property type="entry name" value="Chalcone"/>
    <property type="match status" value="1"/>
</dbReference>
<organism evidence="9">
    <name type="scientific">Tanacetum cinerariifolium</name>
    <name type="common">Dalmatian daisy</name>
    <name type="synonym">Chrysanthemum cinerariifolium</name>
    <dbReference type="NCBI Taxonomy" id="118510"/>
    <lineage>
        <taxon>Eukaryota</taxon>
        <taxon>Viridiplantae</taxon>
        <taxon>Streptophyta</taxon>
        <taxon>Embryophyta</taxon>
        <taxon>Tracheophyta</taxon>
        <taxon>Spermatophyta</taxon>
        <taxon>Magnoliopsida</taxon>
        <taxon>eudicotyledons</taxon>
        <taxon>Gunneridae</taxon>
        <taxon>Pentapetalae</taxon>
        <taxon>asterids</taxon>
        <taxon>campanulids</taxon>
        <taxon>Asterales</taxon>
        <taxon>Asteraceae</taxon>
        <taxon>Asteroideae</taxon>
        <taxon>Anthemideae</taxon>
        <taxon>Anthemidinae</taxon>
        <taxon>Tanacetum</taxon>
    </lineage>
</organism>
<comment type="pathway">
    <text evidence="1">Secondary metabolite biosynthesis; flavonoid biosynthesis.</text>
</comment>
<dbReference type="PANTHER" id="PTHR28039:SF8">
    <property type="entry name" value="CHALCONE--FLAVANONE ISOMERASE 1-RELATED"/>
    <property type="match status" value="1"/>
</dbReference>
<dbReference type="UniPathway" id="UPA00154"/>
<gene>
    <name evidence="9" type="ORF">Tci_065073</name>
</gene>
<evidence type="ECO:0000256" key="7">
    <source>
        <dbReference type="RuleBase" id="RU361158"/>
    </source>
</evidence>
<comment type="catalytic activity">
    <reaction evidence="6">
        <text>a chalcone = a flavanone.</text>
        <dbReference type="EC" id="5.5.1.6"/>
    </reaction>
</comment>
<evidence type="ECO:0000256" key="2">
    <source>
        <dbReference type="ARBA" id="ARBA00007166"/>
    </source>
</evidence>
<evidence type="ECO:0000259" key="8">
    <source>
        <dbReference type="Pfam" id="PF02431"/>
    </source>
</evidence>
<feature type="domain" description="Chalcone isomerase" evidence="8">
    <location>
        <begin position="1"/>
        <end position="116"/>
    </location>
</feature>
<keyword evidence="4" id="KW-0284">Flavonoid biosynthesis</keyword>
<dbReference type="EMBL" id="BKCJ010010776">
    <property type="protein sequence ID" value="GEU93095.1"/>
    <property type="molecule type" value="Genomic_DNA"/>
</dbReference>
<dbReference type="SUPFAM" id="SSF54626">
    <property type="entry name" value="Chalcone isomerase"/>
    <property type="match status" value="1"/>
</dbReference>
<evidence type="ECO:0000256" key="5">
    <source>
        <dbReference type="ARBA" id="ARBA00025429"/>
    </source>
</evidence>
<dbReference type="Gene3D" id="1.10.890.20">
    <property type="match status" value="1"/>
</dbReference>
<dbReference type="PANTHER" id="PTHR28039">
    <property type="entry name" value="CHALCONE--FLAVONONE ISOMERASE 1-RELATED"/>
    <property type="match status" value="1"/>
</dbReference>
<dbReference type="AlphaFoldDB" id="A0A6L2P7M0"/>
<comment type="similarity">
    <text evidence="2 7">Belongs to the chalcone isomerase family.</text>
</comment>
<dbReference type="InterPro" id="IPR016088">
    <property type="entry name" value="Chalcone_isomerase_3-sand"/>
</dbReference>
<dbReference type="GO" id="GO:0045430">
    <property type="term" value="F:chalcone isomerase activity"/>
    <property type="evidence" value="ECO:0007669"/>
    <property type="project" value="UniProtKB-EC"/>
</dbReference>
<dbReference type="InterPro" id="IPR036298">
    <property type="entry name" value="Chalcone_isomerase_sf"/>
</dbReference>
<comment type="function">
    <text evidence="5">Catalyzes the intramolecular cyclization of bicyclic chalcones into tricyclic (S)-flavanones. Responsible for the isomerization of 4,2',4',6'-tetrahydroxychalcone (also termed chalcone) into naringenin.</text>
</comment>
<proteinExistence type="inferred from homology"/>
<keyword evidence="3 9" id="KW-0413">Isomerase</keyword>